<dbReference type="Proteomes" id="UP000193465">
    <property type="component" value="Unassembled WGS sequence"/>
</dbReference>
<evidence type="ECO:0000313" key="3">
    <source>
        <dbReference type="Proteomes" id="UP000193465"/>
    </source>
</evidence>
<dbReference type="AlphaFoldDB" id="A0A1X1TSI2"/>
<evidence type="ECO:0008006" key="4">
    <source>
        <dbReference type="Google" id="ProtNLM"/>
    </source>
</evidence>
<organism evidence="2 3">
    <name type="scientific">Mycolicibacter engbaekii</name>
    <dbReference type="NCBI Taxonomy" id="188915"/>
    <lineage>
        <taxon>Bacteria</taxon>
        <taxon>Bacillati</taxon>
        <taxon>Actinomycetota</taxon>
        <taxon>Actinomycetes</taxon>
        <taxon>Mycobacteriales</taxon>
        <taxon>Mycobacteriaceae</taxon>
        <taxon>Mycolicibacter</taxon>
    </lineage>
</organism>
<gene>
    <name evidence="2" type="ORF">AWC02_09610</name>
</gene>
<accession>A0A1X1TSI2</accession>
<protein>
    <recommendedName>
        <fullName evidence="4">ESX-1 secretion-associated protein</fullName>
    </recommendedName>
</protein>
<name>A0A1X1TSI2_9MYCO</name>
<keyword evidence="3" id="KW-1185">Reference proteome</keyword>
<evidence type="ECO:0000313" key="2">
    <source>
        <dbReference type="EMBL" id="ORV47358.1"/>
    </source>
</evidence>
<dbReference type="STRING" id="188915.AWC02_09610"/>
<sequence>MTGPALRVIPTDLRQLAQRCATLADQIAPPLPTLPAPAWQTSSAACNTTNTGAGTAAAAMRTRLTANATKLTTTADEYEAMDNDAAAALTSVAPRAGGPPPLTPHSGIDAGAGALGTGR</sequence>
<dbReference type="EMBL" id="LQOT01000031">
    <property type="protein sequence ID" value="ORV47358.1"/>
    <property type="molecule type" value="Genomic_DNA"/>
</dbReference>
<proteinExistence type="predicted"/>
<reference evidence="2 3" key="1">
    <citation type="submission" date="2016-01" db="EMBL/GenBank/DDBJ databases">
        <title>The new phylogeny of the genus Mycobacterium.</title>
        <authorList>
            <person name="Tarcisio F."/>
            <person name="Conor M."/>
            <person name="Antonella G."/>
            <person name="Elisabetta G."/>
            <person name="Giulia F.S."/>
            <person name="Sara T."/>
            <person name="Anna F."/>
            <person name="Clotilde B."/>
            <person name="Roberto B."/>
            <person name="Veronica D.S."/>
            <person name="Fabio R."/>
            <person name="Monica P."/>
            <person name="Olivier J."/>
            <person name="Enrico T."/>
            <person name="Nicola S."/>
        </authorList>
    </citation>
    <scope>NUCLEOTIDE SEQUENCE [LARGE SCALE GENOMIC DNA]</scope>
    <source>
        <strain evidence="2 3">ATCC 27353</strain>
    </source>
</reference>
<evidence type="ECO:0000256" key="1">
    <source>
        <dbReference type="SAM" id="MobiDB-lite"/>
    </source>
</evidence>
<dbReference type="RefSeq" id="WP_085128483.1">
    <property type="nucleotide sequence ID" value="NZ_LQOT01000031.1"/>
</dbReference>
<feature type="region of interest" description="Disordered" evidence="1">
    <location>
        <begin position="90"/>
        <end position="119"/>
    </location>
</feature>
<comment type="caution">
    <text evidence="2">The sequence shown here is derived from an EMBL/GenBank/DDBJ whole genome shotgun (WGS) entry which is preliminary data.</text>
</comment>